<feature type="transmembrane region" description="Helical" evidence="7">
    <location>
        <begin position="98"/>
        <end position="122"/>
    </location>
</feature>
<dbReference type="GO" id="GO:0022857">
    <property type="term" value="F:transmembrane transporter activity"/>
    <property type="evidence" value="ECO:0007669"/>
    <property type="project" value="InterPro"/>
</dbReference>
<dbReference type="Pfam" id="PF07690">
    <property type="entry name" value="MFS_1"/>
    <property type="match status" value="1"/>
</dbReference>
<dbReference type="GO" id="GO:0016020">
    <property type="term" value="C:membrane"/>
    <property type="evidence" value="ECO:0007669"/>
    <property type="project" value="TreeGrafter"/>
</dbReference>
<sequence length="416" mass="45778">MKAVDKWITYGVVLLLFVGFGCSDSFTDTLTSSLDINDKIKSNYLIISVRLYGAGSVVGPFVSCLLSQFLSPRVTTLFSAFVIGVGACTLAMGPPMEVFVFGMAALGIGISMGRTIAISILIQFRESAMIGIMYGFGSVGQTLAPFLLRLIQHFTTWKHFFWIFLAYFGAMGIVQFFAFRRLVLAGSKGDVLPLKQKWRAVVVDKKLWKRILSLTLSQLITETWAHWMSTYVKEIKKLTFSTLSVGAFELAIYRSGATVSMLCFSHLYCRVGYKRSNLALLWLTCAFLLIIDEVRGIVPVSILNAFIGASLAPTLPNMWGSISREIDLTLIQSTVSLALGVSTTGVIVGPLAVSYIVEDFGIDALVGVSIVMAFMASLSNIHDPLDLVHTIKALPRRALDRLQRIRKRATSKHAIE</sequence>
<gene>
    <name evidence="8" type="ORF">E3P99_00523</name>
</gene>
<feature type="transmembrane region" description="Helical" evidence="7">
    <location>
        <begin position="7"/>
        <end position="26"/>
    </location>
</feature>
<dbReference type="InterPro" id="IPR051788">
    <property type="entry name" value="MFS_Transporter"/>
</dbReference>
<dbReference type="InterPro" id="IPR011701">
    <property type="entry name" value="MFS"/>
</dbReference>
<feature type="transmembrane region" description="Helical" evidence="7">
    <location>
        <begin position="74"/>
        <end position="92"/>
    </location>
</feature>
<feature type="transmembrane region" description="Helical" evidence="7">
    <location>
        <begin position="335"/>
        <end position="356"/>
    </location>
</feature>
<dbReference type="PROSITE" id="PS51257">
    <property type="entry name" value="PROKAR_LIPOPROTEIN"/>
    <property type="match status" value="1"/>
</dbReference>
<evidence type="ECO:0000313" key="9">
    <source>
        <dbReference type="Proteomes" id="UP000310189"/>
    </source>
</evidence>
<dbReference type="Proteomes" id="UP000310189">
    <property type="component" value="Unassembled WGS sequence"/>
</dbReference>
<dbReference type="AlphaFoldDB" id="A0A4T0FVB4"/>
<dbReference type="SUPFAM" id="SSF103473">
    <property type="entry name" value="MFS general substrate transporter"/>
    <property type="match status" value="1"/>
</dbReference>
<comment type="similarity">
    <text evidence="2">Belongs to the major facilitator superfamily.</text>
</comment>
<dbReference type="Gene3D" id="1.20.1250.20">
    <property type="entry name" value="MFS general substrate transporter like domains"/>
    <property type="match status" value="1"/>
</dbReference>
<feature type="transmembrane region" description="Helical" evidence="7">
    <location>
        <begin position="46"/>
        <end position="67"/>
    </location>
</feature>
<keyword evidence="3" id="KW-0813">Transport</keyword>
<evidence type="ECO:0000256" key="2">
    <source>
        <dbReference type="ARBA" id="ARBA00008335"/>
    </source>
</evidence>
<comment type="caution">
    <text evidence="8">The sequence shown here is derived from an EMBL/GenBank/DDBJ whole genome shotgun (WGS) entry which is preliminary data.</text>
</comment>
<feature type="transmembrane region" description="Helical" evidence="7">
    <location>
        <begin position="129"/>
        <end position="148"/>
    </location>
</feature>
<keyword evidence="4 7" id="KW-0812">Transmembrane</keyword>
<dbReference type="PANTHER" id="PTHR23514:SF3">
    <property type="entry name" value="BYPASS OF STOP CODON PROTEIN 6"/>
    <property type="match status" value="1"/>
</dbReference>
<keyword evidence="5 7" id="KW-1133">Transmembrane helix</keyword>
<feature type="transmembrane region" description="Helical" evidence="7">
    <location>
        <begin position="297"/>
        <end position="315"/>
    </location>
</feature>
<name>A0A4T0FVB4_9BASI</name>
<feature type="transmembrane region" description="Helical" evidence="7">
    <location>
        <begin position="276"/>
        <end position="291"/>
    </location>
</feature>
<evidence type="ECO:0000256" key="3">
    <source>
        <dbReference type="ARBA" id="ARBA00022448"/>
    </source>
</evidence>
<evidence type="ECO:0000256" key="5">
    <source>
        <dbReference type="ARBA" id="ARBA00022989"/>
    </source>
</evidence>
<dbReference type="InterPro" id="IPR036259">
    <property type="entry name" value="MFS_trans_sf"/>
</dbReference>
<dbReference type="PANTHER" id="PTHR23514">
    <property type="entry name" value="BYPASS OF STOP CODON PROTEIN 6"/>
    <property type="match status" value="1"/>
</dbReference>
<keyword evidence="9" id="KW-1185">Reference proteome</keyword>
<evidence type="ECO:0000256" key="1">
    <source>
        <dbReference type="ARBA" id="ARBA00004127"/>
    </source>
</evidence>
<evidence type="ECO:0000256" key="7">
    <source>
        <dbReference type="SAM" id="Phobius"/>
    </source>
</evidence>
<keyword evidence="6 7" id="KW-0472">Membrane</keyword>
<feature type="transmembrane region" description="Helical" evidence="7">
    <location>
        <begin position="160"/>
        <end position="179"/>
    </location>
</feature>
<evidence type="ECO:0000313" key="8">
    <source>
        <dbReference type="EMBL" id="TIA92679.1"/>
    </source>
</evidence>
<dbReference type="EMBL" id="SPNW01000005">
    <property type="protein sequence ID" value="TIA92679.1"/>
    <property type="molecule type" value="Genomic_DNA"/>
</dbReference>
<protein>
    <recommendedName>
        <fullName evidence="10">Major facilitator superfamily (MFS) profile domain-containing protein</fullName>
    </recommendedName>
</protein>
<evidence type="ECO:0000256" key="6">
    <source>
        <dbReference type="ARBA" id="ARBA00023136"/>
    </source>
</evidence>
<organism evidence="8 9">
    <name type="scientific">Wallemia hederae</name>
    <dbReference type="NCBI Taxonomy" id="1540922"/>
    <lineage>
        <taxon>Eukaryota</taxon>
        <taxon>Fungi</taxon>
        <taxon>Dikarya</taxon>
        <taxon>Basidiomycota</taxon>
        <taxon>Wallemiomycotina</taxon>
        <taxon>Wallemiomycetes</taxon>
        <taxon>Wallemiales</taxon>
        <taxon>Wallemiaceae</taxon>
        <taxon>Wallemia</taxon>
    </lineage>
</organism>
<comment type="subcellular location">
    <subcellularLocation>
        <location evidence="1">Endomembrane system</location>
        <topology evidence="1">Multi-pass membrane protein</topology>
    </subcellularLocation>
</comment>
<accession>A0A4T0FVB4</accession>
<evidence type="ECO:0000256" key="4">
    <source>
        <dbReference type="ARBA" id="ARBA00022692"/>
    </source>
</evidence>
<reference evidence="8 9" key="1">
    <citation type="submission" date="2019-03" db="EMBL/GenBank/DDBJ databases">
        <title>Sequencing 23 genomes of Wallemia ichthyophaga.</title>
        <authorList>
            <person name="Gostincar C."/>
        </authorList>
    </citation>
    <scope>NUCLEOTIDE SEQUENCE [LARGE SCALE GENOMIC DNA]</scope>
    <source>
        <strain evidence="8 9">EXF-5753</strain>
    </source>
</reference>
<feature type="transmembrane region" description="Helical" evidence="7">
    <location>
        <begin position="362"/>
        <end position="381"/>
    </location>
</feature>
<dbReference type="GO" id="GO:0012505">
    <property type="term" value="C:endomembrane system"/>
    <property type="evidence" value="ECO:0007669"/>
    <property type="project" value="UniProtKB-SubCell"/>
</dbReference>
<proteinExistence type="inferred from homology"/>
<evidence type="ECO:0008006" key="10">
    <source>
        <dbReference type="Google" id="ProtNLM"/>
    </source>
</evidence>